<keyword evidence="8 12" id="KW-0472">Membrane</keyword>
<evidence type="ECO:0000256" key="7">
    <source>
        <dbReference type="ARBA" id="ARBA00023054"/>
    </source>
</evidence>
<dbReference type="FunFam" id="1.20.5.110:FF:000167">
    <property type="entry name" value="Putative syntaxin-3"/>
    <property type="match status" value="1"/>
</dbReference>
<reference evidence="14 15" key="1">
    <citation type="submission" date="2022-04" db="EMBL/GenBank/DDBJ databases">
        <title>Chromosome-level reference genomes for two strains of Caenorhabditis briggsae: an improved platform for comparative genomics.</title>
        <authorList>
            <person name="Stevens L."/>
            <person name="Andersen E."/>
        </authorList>
    </citation>
    <scope>NUCLEOTIDE SEQUENCE [LARGE SCALE GENOMIC DNA]</scope>
    <source>
        <strain evidence="14">VX34</strain>
        <tissue evidence="14">Whole-organism</tissue>
    </source>
</reference>
<keyword evidence="7 10" id="KW-0175">Coiled coil</keyword>
<dbReference type="PANTHER" id="PTHR19957">
    <property type="entry name" value="SYNTAXIN"/>
    <property type="match status" value="1"/>
</dbReference>
<dbReference type="InterPro" id="IPR045242">
    <property type="entry name" value="Syntaxin"/>
</dbReference>
<feature type="transmembrane region" description="Helical" evidence="12">
    <location>
        <begin position="339"/>
        <end position="357"/>
    </location>
</feature>
<dbReference type="SMART" id="SM00397">
    <property type="entry name" value="t_SNARE"/>
    <property type="match status" value="1"/>
</dbReference>
<dbReference type="AlphaFoldDB" id="A0AAE9JRH4"/>
<dbReference type="Pfam" id="PF05739">
    <property type="entry name" value="SNARE"/>
    <property type="match status" value="1"/>
</dbReference>
<keyword evidence="3" id="KW-0813">Transport</keyword>
<dbReference type="EMBL" id="CP092625">
    <property type="protein sequence ID" value="UMM41707.1"/>
    <property type="molecule type" value="Genomic_DNA"/>
</dbReference>
<gene>
    <name evidence="14" type="ORF">L5515_017852</name>
</gene>
<evidence type="ECO:0000256" key="6">
    <source>
        <dbReference type="ARBA" id="ARBA00022989"/>
    </source>
</evidence>
<dbReference type="InterPro" id="IPR006011">
    <property type="entry name" value="Syntaxin_N"/>
</dbReference>
<keyword evidence="15" id="KW-1185">Reference proteome</keyword>
<evidence type="ECO:0000256" key="1">
    <source>
        <dbReference type="ARBA" id="ARBA00004211"/>
    </source>
</evidence>
<dbReference type="CDD" id="cd15848">
    <property type="entry name" value="SNARE_syntaxin1-like"/>
    <property type="match status" value="1"/>
</dbReference>
<feature type="transmembrane region" description="Helical" evidence="12">
    <location>
        <begin position="277"/>
        <end position="302"/>
    </location>
</feature>
<dbReference type="InterPro" id="IPR000727">
    <property type="entry name" value="T_SNARE_dom"/>
</dbReference>
<dbReference type="Proteomes" id="UP000829354">
    <property type="component" value="Chromosome X"/>
</dbReference>
<evidence type="ECO:0000256" key="10">
    <source>
        <dbReference type="SAM" id="Coils"/>
    </source>
</evidence>
<evidence type="ECO:0000256" key="9">
    <source>
        <dbReference type="RuleBase" id="RU003858"/>
    </source>
</evidence>
<dbReference type="CDD" id="cd00179">
    <property type="entry name" value="SynN"/>
    <property type="match status" value="1"/>
</dbReference>
<feature type="compositionally biased region" description="Basic and acidic residues" evidence="11">
    <location>
        <begin position="1"/>
        <end position="11"/>
    </location>
</feature>
<dbReference type="GO" id="GO:0006886">
    <property type="term" value="P:intracellular protein transport"/>
    <property type="evidence" value="ECO:0007669"/>
    <property type="project" value="InterPro"/>
</dbReference>
<organism evidence="14 15">
    <name type="scientific">Caenorhabditis briggsae</name>
    <dbReference type="NCBI Taxonomy" id="6238"/>
    <lineage>
        <taxon>Eukaryota</taxon>
        <taxon>Metazoa</taxon>
        <taxon>Ecdysozoa</taxon>
        <taxon>Nematoda</taxon>
        <taxon>Chromadorea</taxon>
        <taxon>Rhabditida</taxon>
        <taxon>Rhabditina</taxon>
        <taxon>Rhabditomorpha</taxon>
        <taxon>Rhabditoidea</taxon>
        <taxon>Rhabditidae</taxon>
        <taxon>Peloderinae</taxon>
        <taxon>Caenorhabditis</taxon>
    </lineage>
</organism>
<keyword evidence="4 12" id="KW-0812">Transmembrane</keyword>
<evidence type="ECO:0000256" key="8">
    <source>
        <dbReference type="ARBA" id="ARBA00023136"/>
    </source>
</evidence>
<comment type="similarity">
    <text evidence="2 9">Belongs to the syntaxin family.</text>
</comment>
<dbReference type="SUPFAM" id="SSF47661">
    <property type="entry name" value="t-snare proteins"/>
    <property type="match status" value="1"/>
</dbReference>
<dbReference type="InterPro" id="IPR006012">
    <property type="entry name" value="Syntaxin/epimorphin_CS"/>
</dbReference>
<name>A0AAE9JRH4_CAEBR</name>
<evidence type="ECO:0000256" key="11">
    <source>
        <dbReference type="SAM" id="MobiDB-lite"/>
    </source>
</evidence>
<dbReference type="PROSITE" id="PS00914">
    <property type="entry name" value="SYNTAXIN"/>
    <property type="match status" value="1"/>
</dbReference>
<dbReference type="Gene3D" id="1.20.5.110">
    <property type="match status" value="1"/>
</dbReference>
<comment type="subcellular location">
    <subcellularLocation>
        <location evidence="1">Membrane</location>
        <topology evidence="1">Single-pass type IV membrane protein</topology>
    </subcellularLocation>
</comment>
<evidence type="ECO:0000313" key="15">
    <source>
        <dbReference type="Proteomes" id="UP000829354"/>
    </source>
</evidence>
<feature type="domain" description="T-SNARE coiled-coil homology" evidence="13">
    <location>
        <begin position="203"/>
        <end position="265"/>
    </location>
</feature>
<dbReference type="GO" id="GO:0005886">
    <property type="term" value="C:plasma membrane"/>
    <property type="evidence" value="ECO:0007669"/>
    <property type="project" value="UniProtKB-ARBA"/>
</dbReference>
<keyword evidence="6 12" id="KW-1133">Transmembrane helix</keyword>
<dbReference type="PROSITE" id="PS50192">
    <property type="entry name" value="T_SNARE"/>
    <property type="match status" value="1"/>
</dbReference>
<dbReference type="Pfam" id="PF00804">
    <property type="entry name" value="Syntaxin"/>
    <property type="match status" value="1"/>
</dbReference>
<dbReference type="Gene3D" id="1.20.58.70">
    <property type="match status" value="1"/>
</dbReference>
<dbReference type="SMART" id="SM00503">
    <property type="entry name" value="SynN"/>
    <property type="match status" value="1"/>
</dbReference>
<evidence type="ECO:0000256" key="12">
    <source>
        <dbReference type="SAM" id="Phobius"/>
    </source>
</evidence>
<dbReference type="FunFam" id="1.20.58.70:FF:000027">
    <property type="entry name" value="Putative syntaxin-3"/>
    <property type="match status" value="1"/>
</dbReference>
<keyword evidence="5" id="KW-0532">Neurotransmitter transport</keyword>
<protein>
    <recommendedName>
        <fullName evidence="13">t-SNARE coiled-coil homology domain-containing protein</fullName>
    </recommendedName>
</protein>
<dbReference type="PANTHER" id="PTHR19957:SF408">
    <property type="entry name" value="SYNTAXIN-3-RELATED"/>
    <property type="match status" value="1"/>
</dbReference>
<proteinExistence type="inferred from homology"/>
<evidence type="ECO:0000256" key="4">
    <source>
        <dbReference type="ARBA" id="ARBA00022692"/>
    </source>
</evidence>
<evidence type="ECO:0000256" key="5">
    <source>
        <dbReference type="ARBA" id="ARBA00022775"/>
    </source>
</evidence>
<dbReference type="InterPro" id="IPR010989">
    <property type="entry name" value="SNARE"/>
</dbReference>
<dbReference type="GO" id="GO:0016192">
    <property type="term" value="P:vesicle-mediated transport"/>
    <property type="evidence" value="ECO:0007669"/>
    <property type="project" value="InterPro"/>
</dbReference>
<dbReference type="GO" id="GO:0005484">
    <property type="term" value="F:SNAP receptor activity"/>
    <property type="evidence" value="ECO:0007669"/>
    <property type="project" value="InterPro"/>
</dbReference>
<feature type="coiled-coil region" evidence="10">
    <location>
        <begin position="196"/>
        <end position="226"/>
    </location>
</feature>
<evidence type="ECO:0000259" key="13">
    <source>
        <dbReference type="PROSITE" id="PS50192"/>
    </source>
</evidence>
<dbReference type="GO" id="GO:0051046">
    <property type="term" value="P:regulation of secretion"/>
    <property type="evidence" value="ECO:0007669"/>
    <property type="project" value="UniProtKB-ARBA"/>
</dbReference>
<evidence type="ECO:0000256" key="2">
    <source>
        <dbReference type="ARBA" id="ARBA00009063"/>
    </source>
</evidence>
<evidence type="ECO:0000313" key="14">
    <source>
        <dbReference type="EMBL" id="UMM41707.1"/>
    </source>
</evidence>
<feature type="region of interest" description="Disordered" evidence="11">
    <location>
        <begin position="1"/>
        <end position="34"/>
    </location>
</feature>
<accession>A0AAE9JRH4</accession>
<dbReference type="GO" id="GO:0006836">
    <property type="term" value="P:neurotransmitter transport"/>
    <property type="evidence" value="ECO:0007669"/>
    <property type="project" value="UniProtKB-KW"/>
</dbReference>
<sequence length="368" mass="42028">MPKDRLKELQERAAASRNIFQPPPDTEIKDPANQPLIDKQTDLNMFLERCTNLRESLCSLEDEYNAIVDLHGALLSTPGADAENSEKLNKHSQTFLTKAEYIQKSLKMLTEETKDIPANSCGTDRLKAEQPRTIYKTFETIMLKFNKEQHEYKDKAKRKIADYLKIRNMQLSDEEIEDAVSSGNLSELTKGVMLAMNEKKALYDDVKSRADELKNLERQMGELAQMFHDLHILVVSQGEFVDNIENSVQNATEYAKRARGNVEEARTLQKRARKMKVCIIIGAIIAVLILLVFFQAALLQYMSHRVEINLNTASDRTEQARADVVEAHKLQKRAQALKVIIPVGTILILLFLLYALLEYDMCQFLSFC</sequence>
<evidence type="ECO:0000256" key="3">
    <source>
        <dbReference type="ARBA" id="ARBA00022448"/>
    </source>
</evidence>